<dbReference type="Proteomes" id="UP000789831">
    <property type="component" value="Unassembled WGS sequence"/>
</dbReference>
<comment type="caution">
    <text evidence="1">The sequence shown here is derived from an EMBL/GenBank/DDBJ whole genome shotgun (WGS) entry which is preliminary data.</text>
</comment>
<dbReference type="InterPro" id="IPR035992">
    <property type="entry name" value="Ricin_B-like_lectins"/>
</dbReference>
<reference evidence="1" key="1">
    <citation type="submission" date="2021-06" db="EMBL/GenBank/DDBJ databases">
        <authorList>
            <person name="Kallberg Y."/>
            <person name="Tangrot J."/>
            <person name="Rosling A."/>
        </authorList>
    </citation>
    <scope>NUCLEOTIDE SEQUENCE</scope>
    <source>
        <strain evidence="1">MT106</strain>
    </source>
</reference>
<accession>A0A9N8ZKV9</accession>
<keyword evidence="2" id="KW-1185">Reference proteome</keyword>
<dbReference type="Gene3D" id="2.80.10.50">
    <property type="match status" value="1"/>
</dbReference>
<dbReference type="OrthoDB" id="2131701at2759"/>
<dbReference type="AlphaFoldDB" id="A0A9N8ZKV9"/>
<evidence type="ECO:0000313" key="1">
    <source>
        <dbReference type="EMBL" id="CAG8499159.1"/>
    </source>
</evidence>
<evidence type="ECO:0000313" key="2">
    <source>
        <dbReference type="Proteomes" id="UP000789831"/>
    </source>
</evidence>
<dbReference type="EMBL" id="CAJVPL010000454">
    <property type="protein sequence ID" value="CAG8499159.1"/>
    <property type="molecule type" value="Genomic_DNA"/>
</dbReference>
<name>A0A9N8ZKV9_9GLOM</name>
<sequence>MTSWYFIASETGHALDVSGAGINPGTPTILYPIKQDASLNQLWKIDGQYIVSKQTGFVLSLSTCPINGPNLVVKPKDLNDKGQLWKYDSNNFTLDSALPFYVLTVLDPAIVNPKSLGLKHIETPVPKTQRFIFVESIQMQ</sequence>
<organism evidence="1 2">
    <name type="scientific">Ambispora gerdemannii</name>
    <dbReference type="NCBI Taxonomy" id="144530"/>
    <lineage>
        <taxon>Eukaryota</taxon>
        <taxon>Fungi</taxon>
        <taxon>Fungi incertae sedis</taxon>
        <taxon>Mucoromycota</taxon>
        <taxon>Glomeromycotina</taxon>
        <taxon>Glomeromycetes</taxon>
        <taxon>Archaeosporales</taxon>
        <taxon>Ambisporaceae</taxon>
        <taxon>Ambispora</taxon>
    </lineage>
</organism>
<gene>
    <name evidence="1" type="ORF">AGERDE_LOCUS4156</name>
</gene>
<protein>
    <submittedName>
        <fullName evidence="1">635_t:CDS:1</fullName>
    </submittedName>
</protein>
<dbReference type="SUPFAM" id="SSF50370">
    <property type="entry name" value="Ricin B-like lectins"/>
    <property type="match status" value="1"/>
</dbReference>
<proteinExistence type="predicted"/>